<organism evidence="5 6">
    <name type="scientific">Caerostris extrusa</name>
    <name type="common">Bark spider</name>
    <name type="synonym">Caerostris bankana</name>
    <dbReference type="NCBI Taxonomy" id="172846"/>
    <lineage>
        <taxon>Eukaryota</taxon>
        <taxon>Metazoa</taxon>
        <taxon>Ecdysozoa</taxon>
        <taxon>Arthropoda</taxon>
        <taxon>Chelicerata</taxon>
        <taxon>Arachnida</taxon>
        <taxon>Araneae</taxon>
        <taxon>Araneomorphae</taxon>
        <taxon>Entelegynae</taxon>
        <taxon>Araneoidea</taxon>
        <taxon>Araneidae</taxon>
        <taxon>Caerostris</taxon>
    </lineage>
</organism>
<accession>A0AAV4WVI1</accession>
<dbReference type="PANTHER" id="PTHR44170:SF46">
    <property type="entry name" value="PROTEIN SIDEKICK"/>
    <property type="match status" value="1"/>
</dbReference>
<feature type="domain" description="Ig-like" evidence="4">
    <location>
        <begin position="1"/>
        <end position="71"/>
    </location>
</feature>
<evidence type="ECO:0000256" key="1">
    <source>
        <dbReference type="ARBA" id="ARBA00022737"/>
    </source>
</evidence>
<dbReference type="InterPro" id="IPR036179">
    <property type="entry name" value="Ig-like_dom_sf"/>
</dbReference>
<keyword evidence="2" id="KW-1015">Disulfide bond</keyword>
<dbReference type="EMBL" id="BPLR01016806">
    <property type="protein sequence ID" value="GIY86492.1"/>
    <property type="molecule type" value="Genomic_DNA"/>
</dbReference>
<dbReference type="Gene3D" id="2.60.40.10">
    <property type="entry name" value="Immunoglobulins"/>
    <property type="match status" value="3"/>
</dbReference>
<gene>
    <name evidence="5" type="primary">Nphs1_2</name>
    <name evidence="5" type="ORF">CEXT_760951</name>
</gene>
<reference evidence="5 6" key="1">
    <citation type="submission" date="2021-06" db="EMBL/GenBank/DDBJ databases">
        <title>Caerostris extrusa draft genome.</title>
        <authorList>
            <person name="Kono N."/>
            <person name="Arakawa K."/>
        </authorList>
    </citation>
    <scope>NUCLEOTIDE SEQUENCE [LARGE SCALE GENOMIC DNA]</scope>
</reference>
<dbReference type="PROSITE" id="PS50835">
    <property type="entry name" value="IG_LIKE"/>
    <property type="match status" value="1"/>
</dbReference>
<keyword evidence="3" id="KW-0472">Membrane</keyword>
<protein>
    <submittedName>
        <fullName evidence="5">Nephrin</fullName>
    </submittedName>
</protein>
<feature type="transmembrane region" description="Helical" evidence="3">
    <location>
        <begin position="296"/>
        <end position="319"/>
    </location>
</feature>
<sequence>MVVVAEGDNAYFECSISANPITPDMIRWSTKGGNVILRENQQFTENGRSILTLFNVTKQDSGSFECEAYNGILIRMSKRRNLWCCVNKPTIIRNLMNTKLAAELKSTIELKCIAEGDGNISFVWSFNSTVIIQGLDIGRYDIRSAYTGDLQWCSVLTIKRELPSRPQELKAVNETMDAITLVWSAGFDGGAGAELPDPIQEVGLRHLLLQGGPHQTPPPYTITGLEPGAQYDFFIAAYNSMEKVPSLKTCSRCPQRVLNMLISMYATVLFAAEVTTSAAVTMSAAEKTRRADNRMWLMSSILGGVSFLVSCICCVCCIWRKCSLLTSEMIIPIAQLQAAQEEAHGDICNRLLIQPEPKQTPPVAVGVQNESVQEQVQLRDLQAEQQQQPQTRTLSWEDTARSEYSRTRSLSFDRGTYANAEEATIKDSIGSVNNIHAASTERSKRLKSALQSPR</sequence>
<dbReference type="InterPro" id="IPR013783">
    <property type="entry name" value="Ig-like_fold"/>
</dbReference>
<dbReference type="PANTHER" id="PTHR44170">
    <property type="entry name" value="PROTEIN SIDEKICK"/>
    <property type="match status" value="1"/>
</dbReference>
<dbReference type="CDD" id="cd00063">
    <property type="entry name" value="FN3"/>
    <property type="match status" value="1"/>
</dbReference>
<dbReference type="InterPro" id="IPR007110">
    <property type="entry name" value="Ig-like_dom"/>
</dbReference>
<name>A0AAV4WVI1_CAEEX</name>
<keyword evidence="3" id="KW-0812">Transmembrane</keyword>
<evidence type="ECO:0000313" key="5">
    <source>
        <dbReference type="EMBL" id="GIY86492.1"/>
    </source>
</evidence>
<evidence type="ECO:0000313" key="6">
    <source>
        <dbReference type="Proteomes" id="UP001054945"/>
    </source>
</evidence>
<evidence type="ECO:0000256" key="3">
    <source>
        <dbReference type="SAM" id="Phobius"/>
    </source>
</evidence>
<dbReference type="InterPro" id="IPR036116">
    <property type="entry name" value="FN3_sf"/>
</dbReference>
<evidence type="ECO:0000259" key="4">
    <source>
        <dbReference type="PROSITE" id="PS50835"/>
    </source>
</evidence>
<keyword evidence="1" id="KW-0677">Repeat</keyword>
<dbReference type="Proteomes" id="UP001054945">
    <property type="component" value="Unassembled WGS sequence"/>
</dbReference>
<dbReference type="Pfam" id="PF13927">
    <property type="entry name" value="Ig_3"/>
    <property type="match status" value="1"/>
</dbReference>
<dbReference type="SMART" id="SM00060">
    <property type="entry name" value="FN3"/>
    <property type="match status" value="1"/>
</dbReference>
<dbReference type="SUPFAM" id="SSF49265">
    <property type="entry name" value="Fibronectin type III"/>
    <property type="match status" value="1"/>
</dbReference>
<dbReference type="InterPro" id="IPR003961">
    <property type="entry name" value="FN3_dom"/>
</dbReference>
<dbReference type="SUPFAM" id="SSF48726">
    <property type="entry name" value="Immunoglobulin"/>
    <property type="match status" value="2"/>
</dbReference>
<dbReference type="AlphaFoldDB" id="A0AAV4WVI1"/>
<proteinExistence type="predicted"/>
<dbReference type="GO" id="GO:0098609">
    <property type="term" value="P:cell-cell adhesion"/>
    <property type="evidence" value="ECO:0007669"/>
    <property type="project" value="TreeGrafter"/>
</dbReference>
<comment type="caution">
    <text evidence="5">The sequence shown here is derived from an EMBL/GenBank/DDBJ whole genome shotgun (WGS) entry which is preliminary data.</text>
</comment>
<evidence type="ECO:0000256" key="2">
    <source>
        <dbReference type="ARBA" id="ARBA00023157"/>
    </source>
</evidence>
<keyword evidence="3" id="KW-1133">Transmembrane helix</keyword>
<feature type="transmembrane region" description="Helical" evidence="3">
    <location>
        <begin position="262"/>
        <end position="284"/>
    </location>
</feature>
<keyword evidence="6" id="KW-1185">Reference proteome</keyword>